<evidence type="ECO:0000313" key="2">
    <source>
        <dbReference type="EnsemblMetazoa" id="AATE013997-PA.1"/>
    </source>
</evidence>
<dbReference type="InterPro" id="IPR004154">
    <property type="entry name" value="Anticodon-bd"/>
</dbReference>
<organism evidence="2">
    <name type="scientific">Anopheles atroparvus</name>
    <name type="common">European mosquito</name>
    <dbReference type="NCBI Taxonomy" id="41427"/>
    <lineage>
        <taxon>Eukaryota</taxon>
        <taxon>Metazoa</taxon>
        <taxon>Ecdysozoa</taxon>
        <taxon>Arthropoda</taxon>
        <taxon>Hexapoda</taxon>
        <taxon>Insecta</taxon>
        <taxon>Pterygota</taxon>
        <taxon>Neoptera</taxon>
        <taxon>Endopterygota</taxon>
        <taxon>Diptera</taxon>
        <taxon>Nematocera</taxon>
        <taxon>Culicoidea</taxon>
        <taxon>Culicidae</taxon>
        <taxon>Anophelinae</taxon>
        <taxon>Anopheles</taxon>
    </lineage>
</organism>
<name>A0A182J9N4_ANOAO</name>
<dbReference type="Proteomes" id="UP000075880">
    <property type="component" value="Unassembled WGS sequence"/>
</dbReference>
<dbReference type="InterPro" id="IPR036621">
    <property type="entry name" value="Anticodon-bd_dom_sf"/>
</dbReference>
<evidence type="ECO:0000313" key="3">
    <source>
        <dbReference type="Proteomes" id="UP000075880"/>
    </source>
</evidence>
<dbReference type="STRING" id="41427.A0A182J9N4"/>
<reference evidence="3" key="1">
    <citation type="submission" date="2021-09" db="EMBL/GenBank/DDBJ databases">
        <authorList>
            <consortium name="Infravec"/>
            <person name="Campbell I L."/>
            <person name="Maslen G."/>
            <person name="Yates A."/>
        </authorList>
    </citation>
    <scope>NUCLEOTIDE SEQUENCE [LARGE SCALE GENOMIC DNA]</scope>
    <source>
        <strain evidence="3">Infravec2 EBRE</strain>
    </source>
</reference>
<dbReference type="OrthoDB" id="5394539at2759"/>
<dbReference type="EnsemblMetazoa" id="AATE013997-RA">
    <property type="protein sequence ID" value="AATE013997-PA.1"/>
    <property type="gene ID" value="AATE013997"/>
</dbReference>
<dbReference type="InterPro" id="IPR027031">
    <property type="entry name" value="Gly-tRNA_synthase/POLG2"/>
</dbReference>
<dbReference type="Pfam" id="PF03129">
    <property type="entry name" value="HGTP_anticodon"/>
    <property type="match status" value="1"/>
</dbReference>
<dbReference type="Gene3D" id="3.40.50.800">
    <property type="entry name" value="Anticodon-binding domain"/>
    <property type="match status" value="1"/>
</dbReference>
<reference evidence="2" key="2">
    <citation type="submission" date="2022-08" db="UniProtKB">
        <authorList>
            <consortium name="EnsemblMetazoa"/>
        </authorList>
    </citation>
    <scope>IDENTIFICATION</scope>
    <source>
        <strain evidence="2">EBRO</strain>
    </source>
</reference>
<evidence type="ECO:0000259" key="1">
    <source>
        <dbReference type="Pfam" id="PF03129"/>
    </source>
</evidence>
<dbReference type="GO" id="GO:0005739">
    <property type="term" value="C:mitochondrion"/>
    <property type="evidence" value="ECO:0007669"/>
    <property type="project" value="TreeGrafter"/>
</dbReference>
<dbReference type="AlphaFoldDB" id="A0A182J9N4"/>
<keyword evidence="3" id="KW-1185">Reference proteome</keyword>
<dbReference type="PANTHER" id="PTHR10745">
    <property type="entry name" value="GLYCYL-TRNA SYNTHETASE/DNA POLYMERASE SUBUNIT GAMMA-2"/>
    <property type="match status" value="1"/>
</dbReference>
<dbReference type="PANTHER" id="PTHR10745:SF8">
    <property type="entry name" value="DNA POLYMERASE SUBUNIT GAMMA-2, MITOCHONDRIAL"/>
    <property type="match status" value="1"/>
</dbReference>
<dbReference type="Gene3D" id="3.30.930.10">
    <property type="entry name" value="Bira Bifunctional Protein, Domain 2"/>
    <property type="match status" value="1"/>
</dbReference>
<protein>
    <recommendedName>
        <fullName evidence="1">Anticodon-binding domain-containing protein</fullName>
    </recommendedName>
</protein>
<sequence length="371" mass="42285">MIRKARPGKTFVALLEACRSSKFVDFTIEDNVVRHLALSPVGRMLLDNVRKEWNHTISNSTAGPASIPVYSGSSSMSMRENFNFVRENYPLNFPFGLTVEQQKKDYTVALGGTFSLELPIGTELCTTYLVAPQMAKQFLYQTQRQRKIWWMRFSDNPGRYFISDTKASECENKTTVSICARFAESMEQQMEVELEHLELLPRGLGEDEAGKMYVTVPNSKKKIVPSAVRVRHDLYRASLAVLMDALESYSSEQCIKIHRKIAPFKCGIVYRLKDEHLQQDMLDLSKHLTVVLRKAQLSVLNCALQQHCKTADSDYRKQLAHLDVIGVPYTIVLHDEALKTGLMQLRSRDTTLCETIHISDLPEYLLKIVLS</sequence>
<feature type="domain" description="Anticodon-binding" evidence="1">
    <location>
        <begin position="307"/>
        <end position="367"/>
    </location>
</feature>
<dbReference type="SUPFAM" id="SSF52954">
    <property type="entry name" value="Class II aaRS ABD-related"/>
    <property type="match status" value="1"/>
</dbReference>
<dbReference type="GO" id="GO:0006264">
    <property type="term" value="P:mitochondrial DNA replication"/>
    <property type="evidence" value="ECO:0007669"/>
    <property type="project" value="TreeGrafter"/>
</dbReference>
<dbReference type="InterPro" id="IPR045864">
    <property type="entry name" value="aa-tRNA-synth_II/BPL/LPL"/>
</dbReference>
<accession>A0A182J9N4</accession>
<dbReference type="EnsemblMetazoa" id="ENSAATROPT014227">
    <property type="protein sequence ID" value="ENSAATROPP012969"/>
    <property type="gene ID" value="ENSAATROPG011539"/>
</dbReference>
<proteinExistence type="predicted"/>
<dbReference type="VEuPathDB" id="VectorBase:AATE013997"/>